<dbReference type="GO" id="GO:0006950">
    <property type="term" value="P:response to stress"/>
    <property type="evidence" value="ECO:0007669"/>
    <property type="project" value="TreeGrafter"/>
</dbReference>
<sequence>MAPSNLRVTQYHLLSELERWPGSSPTVGELAELLTIERSALGQTLRPLERDGLIKMTRDVSDARRRLIVLTKAGKTALAKARVYWASAHAAFEAYFGETALADLRTTLRGIAEDPELLTTFMQERKKL</sequence>
<dbReference type="GO" id="GO:0003700">
    <property type="term" value="F:DNA-binding transcription factor activity"/>
    <property type="evidence" value="ECO:0007669"/>
    <property type="project" value="InterPro"/>
</dbReference>
<dbReference type="SMART" id="SM00347">
    <property type="entry name" value="HTH_MARR"/>
    <property type="match status" value="1"/>
</dbReference>
<dbReference type="SUPFAM" id="SSF46785">
    <property type="entry name" value="Winged helix' DNA-binding domain"/>
    <property type="match status" value="1"/>
</dbReference>
<organism evidence="2 3">
    <name type="scientific">Syncephalis pseudoplumigaleata</name>
    <dbReference type="NCBI Taxonomy" id="1712513"/>
    <lineage>
        <taxon>Eukaryota</taxon>
        <taxon>Fungi</taxon>
        <taxon>Fungi incertae sedis</taxon>
        <taxon>Zoopagomycota</taxon>
        <taxon>Zoopagomycotina</taxon>
        <taxon>Zoopagomycetes</taxon>
        <taxon>Zoopagales</taxon>
        <taxon>Piptocephalidaceae</taxon>
        <taxon>Syncephalis</taxon>
    </lineage>
</organism>
<dbReference type="PROSITE" id="PS50995">
    <property type="entry name" value="HTH_MARR_2"/>
    <property type="match status" value="1"/>
</dbReference>
<evidence type="ECO:0000313" key="2">
    <source>
        <dbReference type="EMBL" id="RKP28219.1"/>
    </source>
</evidence>
<protein>
    <recommendedName>
        <fullName evidence="1">HTH marR-type domain-containing protein</fullName>
    </recommendedName>
</protein>
<feature type="domain" description="HTH marR-type" evidence="1">
    <location>
        <begin position="1"/>
        <end position="113"/>
    </location>
</feature>
<dbReference type="PANTHER" id="PTHR33164">
    <property type="entry name" value="TRANSCRIPTIONAL REGULATOR, MARR FAMILY"/>
    <property type="match status" value="1"/>
</dbReference>
<dbReference type="Gene3D" id="1.10.10.10">
    <property type="entry name" value="Winged helix-like DNA-binding domain superfamily/Winged helix DNA-binding domain"/>
    <property type="match status" value="1"/>
</dbReference>
<dbReference type="AlphaFoldDB" id="A0A4V1J2D9"/>
<dbReference type="EMBL" id="KZ989111">
    <property type="protein sequence ID" value="RKP28219.1"/>
    <property type="molecule type" value="Genomic_DNA"/>
</dbReference>
<name>A0A4V1J2D9_9FUNG</name>
<dbReference type="InterPro" id="IPR039422">
    <property type="entry name" value="MarR/SlyA-like"/>
</dbReference>
<dbReference type="InterPro" id="IPR036390">
    <property type="entry name" value="WH_DNA-bd_sf"/>
</dbReference>
<dbReference type="Proteomes" id="UP000278143">
    <property type="component" value="Unassembled WGS sequence"/>
</dbReference>
<gene>
    <name evidence="2" type="ORF">SYNPS1DRAFT_20463</name>
</gene>
<dbReference type="InterPro" id="IPR000835">
    <property type="entry name" value="HTH_MarR-typ"/>
</dbReference>
<dbReference type="Pfam" id="PF01047">
    <property type="entry name" value="MarR"/>
    <property type="match status" value="1"/>
</dbReference>
<proteinExistence type="predicted"/>
<evidence type="ECO:0000313" key="3">
    <source>
        <dbReference type="Proteomes" id="UP000278143"/>
    </source>
</evidence>
<accession>A0A4V1J2D9</accession>
<evidence type="ECO:0000259" key="1">
    <source>
        <dbReference type="PROSITE" id="PS50995"/>
    </source>
</evidence>
<reference evidence="3" key="1">
    <citation type="journal article" date="2018" name="Nat. Microbiol.">
        <title>Leveraging single-cell genomics to expand the fungal tree of life.</title>
        <authorList>
            <person name="Ahrendt S.R."/>
            <person name="Quandt C.A."/>
            <person name="Ciobanu D."/>
            <person name="Clum A."/>
            <person name="Salamov A."/>
            <person name="Andreopoulos B."/>
            <person name="Cheng J.F."/>
            <person name="Woyke T."/>
            <person name="Pelin A."/>
            <person name="Henrissat B."/>
            <person name="Reynolds N.K."/>
            <person name="Benny G.L."/>
            <person name="Smith M.E."/>
            <person name="James T.Y."/>
            <person name="Grigoriev I.V."/>
        </authorList>
    </citation>
    <scope>NUCLEOTIDE SEQUENCE [LARGE SCALE GENOMIC DNA]</scope>
    <source>
        <strain evidence="3">Benny S71-1</strain>
    </source>
</reference>
<keyword evidence="3" id="KW-1185">Reference proteome</keyword>
<dbReference type="PANTHER" id="PTHR33164:SF105">
    <property type="entry name" value="TRANSCRIPTIONAL REPRESSOR PROTEIN-RELATED"/>
    <property type="match status" value="1"/>
</dbReference>
<dbReference type="InterPro" id="IPR036388">
    <property type="entry name" value="WH-like_DNA-bd_sf"/>
</dbReference>